<evidence type="ECO:0000256" key="11">
    <source>
        <dbReference type="RuleBase" id="RU361175"/>
    </source>
</evidence>
<evidence type="ECO:0000256" key="3">
    <source>
        <dbReference type="ARBA" id="ARBA00012744"/>
    </source>
</evidence>
<dbReference type="Pfam" id="PF00232">
    <property type="entry name" value="Glyco_hydro_1"/>
    <property type="match status" value="1"/>
</dbReference>
<proteinExistence type="inferred from homology"/>
<keyword evidence="7 11" id="KW-0326">Glycosidase</keyword>
<feature type="active site" description="Proton donor" evidence="9">
    <location>
        <position position="169"/>
    </location>
</feature>
<evidence type="ECO:0000256" key="4">
    <source>
        <dbReference type="ARBA" id="ARBA00022801"/>
    </source>
</evidence>
<keyword evidence="5" id="KW-0136">Cellulose degradation</keyword>
<dbReference type="FunFam" id="3.20.20.80:FF:000004">
    <property type="entry name" value="Beta-glucosidase 6-phospho-beta-glucosidase"/>
    <property type="match status" value="1"/>
</dbReference>
<feature type="binding site" evidence="10">
    <location>
        <position position="168"/>
    </location>
    <ligand>
        <name>substrate</name>
    </ligand>
</feature>
<evidence type="ECO:0000313" key="13">
    <source>
        <dbReference type="Proteomes" id="UP000198217"/>
    </source>
</evidence>
<evidence type="ECO:0000256" key="7">
    <source>
        <dbReference type="ARBA" id="ARBA00023295"/>
    </source>
</evidence>
<evidence type="ECO:0000256" key="2">
    <source>
        <dbReference type="ARBA" id="ARBA00010838"/>
    </source>
</evidence>
<reference evidence="12 13" key="1">
    <citation type="submission" date="2016-06" db="EMBL/GenBank/DDBJ databases">
        <authorList>
            <person name="Kjaerup R.B."/>
            <person name="Dalgaard T.S."/>
            <person name="Juul-Madsen H.R."/>
        </authorList>
    </citation>
    <scope>NUCLEOTIDE SEQUENCE [LARGE SCALE GENOMIC DNA]</scope>
    <source>
        <strain evidence="12 13">DSM 43904</strain>
    </source>
</reference>
<feature type="binding site" evidence="10">
    <location>
        <position position="399"/>
    </location>
    <ligand>
        <name>substrate</name>
    </ligand>
</feature>
<dbReference type="GO" id="GO:0008422">
    <property type="term" value="F:beta-glucosidase activity"/>
    <property type="evidence" value="ECO:0007669"/>
    <property type="project" value="UniProtKB-EC"/>
</dbReference>
<name>A0A1C5H2C0_9ACTN</name>
<keyword evidence="4 11" id="KW-0378">Hydrolase</keyword>
<comment type="similarity">
    <text evidence="2 11">Belongs to the glycosyl hydrolase 1 family.</text>
</comment>
<dbReference type="GO" id="GO:0005829">
    <property type="term" value="C:cytosol"/>
    <property type="evidence" value="ECO:0007669"/>
    <property type="project" value="TreeGrafter"/>
</dbReference>
<dbReference type="EMBL" id="LT607750">
    <property type="protein sequence ID" value="SCG40160.1"/>
    <property type="molecule type" value="Genomic_DNA"/>
</dbReference>
<dbReference type="PANTHER" id="PTHR10353:SF36">
    <property type="entry name" value="LP05116P"/>
    <property type="match status" value="1"/>
</dbReference>
<sequence>MPTEPMPDFPAGFRWGVSTSAYQIEGAVGVDGRGSSIWDTFAHSPGRIVDGSTGDVACDHYHRHAEDVDLMAGLGVCAYRFSIAWPRVQPGGTGAANPAGLDFYDRLVDDLLARDIDPVATLFHWDLPQPLEDAGGWLNRDTAHRFAEYADLTAARLGDRVKLWITLNEPFVHMSLGHGMGVHAPGRMLLFDAFPVAHHQLLGHGLAVGALRARSTSPVAIANNYSPVRLAGDTDADRAAAAAYEALHNRLFTDPLLGRGYPAGQDFDAGVVRDGDLAVIAAPIDVLGVNYYNPTAVRAPEEGSPLPFDLVPLDGYPRTAFDWPVAPDGLRDLLGWLRDTYRDDLPPIEITEGGCAYDDAPDGTGRVPDPERIAYLDGHLRAVRAALDDGVDVRGYFVWSLLDNWEWAEGFTKRFGLVHVDFDTQVRTPKSSYAWLRDLIAASRRAPAA</sequence>
<keyword evidence="8" id="KW-0624">Polysaccharide degradation</keyword>
<evidence type="ECO:0000256" key="1">
    <source>
        <dbReference type="ARBA" id="ARBA00000448"/>
    </source>
</evidence>
<gene>
    <name evidence="12" type="ORF">GA0070609_0832</name>
</gene>
<evidence type="ECO:0000256" key="6">
    <source>
        <dbReference type="ARBA" id="ARBA00023277"/>
    </source>
</evidence>
<dbReference type="InterPro" id="IPR017736">
    <property type="entry name" value="Glyco_hydro_1_beta-glucosidase"/>
</dbReference>
<dbReference type="EC" id="3.2.1.21" evidence="3 11"/>
<evidence type="ECO:0000256" key="8">
    <source>
        <dbReference type="ARBA" id="ARBA00023326"/>
    </source>
</evidence>
<comment type="catalytic activity">
    <reaction evidence="1 11">
        <text>Hydrolysis of terminal, non-reducing beta-D-glucosyl residues with release of beta-D-glucose.</text>
        <dbReference type="EC" id="3.2.1.21"/>
    </reaction>
</comment>
<evidence type="ECO:0000256" key="5">
    <source>
        <dbReference type="ARBA" id="ARBA00023001"/>
    </source>
</evidence>
<evidence type="ECO:0000313" key="12">
    <source>
        <dbReference type="EMBL" id="SCG40160.1"/>
    </source>
</evidence>
<feature type="binding site" evidence="10">
    <location>
        <position position="23"/>
    </location>
    <ligand>
        <name>substrate</name>
    </ligand>
</feature>
<feature type="active site" description="Nucleophile" evidence="9">
    <location>
        <position position="352"/>
    </location>
</feature>
<dbReference type="PANTHER" id="PTHR10353">
    <property type="entry name" value="GLYCOSYL HYDROLASE"/>
    <property type="match status" value="1"/>
</dbReference>
<organism evidence="12 13">
    <name type="scientific">Micromonospora echinaurantiaca</name>
    <dbReference type="NCBI Taxonomy" id="47857"/>
    <lineage>
        <taxon>Bacteria</taxon>
        <taxon>Bacillati</taxon>
        <taxon>Actinomycetota</taxon>
        <taxon>Actinomycetes</taxon>
        <taxon>Micromonosporales</taxon>
        <taxon>Micromonosporaceae</taxon>
        <taxon>Micromonospora</taxon>
    </lineage>
</organism>
<feature type="binding site" evidence="10">
    <location>
        <begin position="406"/>
        <end position="407"/>
    </location>
    <ligand>
        <name>substrate</name>
    </ligand>
</feature>
<dbReference type="InterPro" id="IPR033132">
    <property type="entry name" value="GH_1_N_CS"/>
</dbReference>
<dbReference type="AlphaFoldDB" id="A0A1C5H2C0"/>
<feature type="binding site" evidence="10">
    <location>
        <position position="124"/>
    </location>
    <ligand>
        <name>substrate</name>
    </ligand>
</feature>
<dbReference type="PRINTS" id="PR00131">
    <property type="entry name" value="GLHYDRLASE1"/>
</dbReference>
<feature type="binding site" evidence="10">
    <location>
        <position position="292"/>
    </location>
    <ligand>
        <name>substrate</name>
    </ligand>
</feature>
<dbReference type="Gene3D" id="3.20.20.80">
    <property type="entry name" value="Glycosidases"/>
    <property type="match status" value="1"/>
</dbReference>
<dbReference type="PROSITE" id="PS00653">
    <property type="entry name" value="GLYCOSYL_HYDROL_F1_2"/>
    <property type="match status" value="1"/>
</dbReference>
<keyword evidence="13" id="KW-1185">Reference proteome</keyword>
<dbReference type="NCBIfam" id="TIGR03356">
    <property type="entry name" value="BGL"/>
    <property type="match status" value="1"/>
</dbReference>
<dbReference type="SUPFAM" id="SSF51445">
    <property type="entry name" value="(Trans)glycosidases"/>
    <property type="match status" value="1"/>
</dbReference>
<accession>A0A1C5H2C0</accession>
<keyword evidence="6" id="KW-0119">Carbohydrate metabolism</keyword>
<protein>
    <recommendedName>
        <fullName evidence="3 11">Beta-glucosidase</fullName>
        <ecNumber evidence="3 11">3.2.1.21</ecNumber>
    </recommendedName>
</protein>
<dbReference type="Proteomes" id="UP000198217">
    <property type="component" value="Chromosome I"/>
</dbReference>
<evidence type="ECO:0000256" key="10">
    <source>
        <dbReference type="PIRSR" id="PIRSR617736-2"/>
    </source>
</evidence>
<dbReference type="InterPro" id="IPR001360">
    <property type="entry name" value="Glyco_hydro_1"/>
</dbReference>
<dbReference type="RefSeq" id="WP_088992561.1">
    <property type="nucleotide sequence ID" value="NZ_LT607750.1"/>
</dbReference>
<evidence type="ECO:0000256" key="9">
    <source>
        <dbReference type="PIRSR" id="PIRSR617736-1"/>
    </source>
</evidence>
<dbReference type="GO" id="GO:0030245">
    <property type="term" value="P:cellulose catabolic process"/>
    <property type="evidence" value="ECO:0007669"/>
    <property type="project" value="UniProtKB-KW"/>
</dbReference>
<dbReference type="InterPro" id="IPR017853">
    <property type="entry name" value="GH"/>
</dbReference>